<organism evidence="2 4">
    <name type="scientific">Arctia plantaginis</name>
    <name type="common">Wood tiger moth</name>
    <name type="synonym">Phalaena plantaginis</name>
    <dbReference type="NCBI Taxonomy" id="874455"/>
    <lineage>
        <taxon>Eukaryota</taxon>
        <taxon>Metazoa</taxon>
        <taxon>Ecdysozoa</taxon>
        <taxon>Arthropoda</taxon>
        <taxon>Hexapoda</taxon>
        <taxon>Insecta</taxon>
        <taxon>Pterygota</taxon>
        <taxon>Neoptera</taxon>
        <taxon>Endopterygota</taxon>
        <taxon>Lepidoptera</taxon>
        <taxon>Glossata</taxon>
        <taxon>Ditrysia</taxon>
        <taxon>Noctuoidea</taxon>
        <taxon>Erebidae</taxon>
        <taxon>Arctiinae</taxon>
        <taxon>Arctia</taxon>
    </lineage>
</organism>
<dbReference type="Proteomes" id="UP000494256">
    <property type="component" value="Unassembled WGS sequence"/>
</dbReference>
<evidence type="ECO:0000313" key="4">
    <source>
        <dbReference type="Proteomes" id="UP000494256"/>
    </source>
</evidence>
<reference evidence="3 4" key="1">
    <citation type="submission" date="2020-04" db="EMBL/GenBank/DDBJ databases">
        <authorList>
            <person name="Wallbank WR R."/>
            <person name="Pardo Diaz C."/>
            <person name="Kozak K."/>
            <person name="Martin S."/>
            <person name="Jiggins C."/>
            <person name="Moest M."/>
            <person name="Warren A I."/>
            <person name="Byers J.R.P. K."/>
            <person name="Montejo-Kovacevich G."/>
            <person name="Yen C E."/>
        </authorList>
    </citation>
    <scope>NUCLEOTIDE SEQUENCE [LARGE SCALE GENOMIC DNA]</scope>
</reference>
<evidence type="ECO:0000313" key="1">
    <source>
        <dbReference type="EMBL" id="CAB3222392.1"/>
    </source>
</evidence>
<dbReference type="AlphaFoldDB" id="A0A8S0ZHN7"/>
<gene>
    <name evidence="1" type="ORF">APLA_LOCUS1016</name>
    <name evidence="2" type="ORF">APLA_LOCUS5642</name>
</gene>
<name>A0A8S0ZHN7_ARCPL</name>
<dbReference type="EMBL" id="CADEBD010000289">
    <property type="protein sequence ID" value="CAB3232313.1"/>
    <property type="molecule type" value="Genomic_DNA"/>
</dbReference>
<dbReference type="Proteomes" id="UP000494106">
    <property type="component" value="Unassembled WGS sequence"/>
</dbReference>
<evidence type="ECO:0000313" key="3">
    <source>
        <dbReference type="Proteomes" id="UP000494106"/>
    </source>
</evidence>
<protein>
    <submittedName>
        <fullName evidence="2">Uncharacterized protein</fullName>
    </submittedName>
</protein>
<accession>A0A8S0ZHN7</accession>
<dbReference type="OrthoDB" id="10065929at2759"/>
<proteinExistence type="predicted"/>
<evidence type="ECO:0000313" key="2">
    <source>
        <dbReference type="EMBL" id="CAB3232313.1"/>
    </source>
</evidence>
<dbReference type="EMBL" id="CADEBC010000088">
    <property type="protein sequence ID" value="CAB3222392.1"/>
    <property type="molecule type" value="Genomic_DNA"/>
</dbReference>
<keyword evidence="3" id="KW-1185">Reference proteome</keyword>
<sequence length="95" mass="10968">MPGPDFVAGFLRRHQDKISVRISQNIKRSRASVSPEIIESYFDELMISLEGVPFANIINYDETNLSDDPGKRKVITKRGVKYPERVMNHSNRPRH</sequence>
<comment type="caution">
    <text evidence="2">The sequence shown here is derived from an EMBL/GenBank/DDBJ whole genome shotgun (WGS) entry which is preliminary data.</text>
</comment>